<accession>A0A2S4HF15</accession>
<comment type="caution">
    <text evidence="3">The sequence shown here is derived from an EMBL/GenBank/DDBJ whole genome shotgun (WGS) entry which is preliminary data.</text>
</comment>
<dbReference type="Pfam" id="PF13673">
    <property type="entry name" value="Acetyltransf_10"/>
    <property type="match status" value="1"/>
</dbReference>
<dbReference type="PANTHER" id="PTHR13947:SF37">
    <property type="entry name" value="LD18367P"/>
    <property type="match status" value="1"/>
</dbReference>
<dbReference type="Gene3D" id="3.40.630.30">
    <property type="match status" value="1"/>
</dbReference>
<dbReference type="EMBL" id="PQGG01000028">
    <property type="protein sequence ID" value="POP52529.1"/>
    <property type="molecule type" value="Genomic_DNA"/>
</dbReference>
<sequence length="307" mass="35120">MAPCVFMMIRKTDWQTDKALLTRIRHEVFVDEQAVPLELELDEHDPYCHHWLALVDGQAVGTVRMRNNGSIGRMAVSKAYRNRGIGKALLQAAITYAKDQDWRELKLAAQDHAIDFYAAAGFVAHGDLFMDAGIPHQSMQLLLRKERKLGRDSQSFRPENPAAAVLDLCGQARRTIRIFSHALEADFYAQDELVQTLSAFARIHHQNQLQLLICDESALREQRHPLVALSQRLPSAIPLRVLPRGAKVAIDEYFLIADNSGILTYTTLPADAAWCSYHLPPKVRDYQNRFDHMWEFAETPRYLRKLY</sequence>
<keyword evidence="1" id="KW-0808">Transferase</keyword>
<dbReference type="InterPro" id="IPR016181">
    <property type="entry name" value="Acyl_CoA_acyltransferase"/>
</dbReference>
<evidence type="ECO:0000313" key="4">
    <source>
        <dbReference type="Proteomes" id="UP000237222"/>
    </source>
</evidence>
<dbReference type="PANTHER" id="PTHR13947">
    <property type="entry name" value="GNAT FAMILY N-ACETYLTRANSFERASE"/>
    <property type="match status" value="1"/>
</dbReference>
<protein>
    <recommendedName>
        <fullName evidence="2">N-acetyltransferase domain-containing protein</fullName>
    </recommendedName>
</protein>
<dbReference type="CDD" id="cd04301">
    <property type="entry name" value="NAT_SF"/>
    <property type="match status" value="1"/>
</dbReference>
<dbReference type="PROSITE" id="PS51186">
    <property type="entry name" value="GNAT"/>
    <property type="match status" value="1"/>
</dbReference>
<dbReference type="SUPFAM" id="SSF55729">
    <property type="entry name" value="Acyl-CoA N-acyltransferases (Nat)"/>
    <property type="match status" value="1"/>
</dbReference>
<proteinExistence type="predicted"/>
<dbReference type="Proteomes" id="UP000237222">
    <property type="component" value="Unassembled WGS sequence"/>
</dbReference>
<evidence type="ECO:0000259" key="2">
    <source>
        <dbReference type="PROSITE" id="PS51186"/>
    </source>
</evidence>
<evidence type="ECO:0000256" key="1">
    <source>
        <dbReference type="ARBA" id="ARBA00022679"/>
    </source>
</evidence>
<organism evidence="3 4">
    <name type="scientific">Zhongshania marina</name>
    <dbReference type="NCBI Taxonomy" id="2304603"/>
    <lineage>
        <taxon>Bacteria</taxon>
        <taxon>Pseudomonadati</taxon>
        <taxon>Pseudomonadota</taxon>
        <taxon>Gammaproteobacteria</taxon>
        <taxon>Cellvibrionales</taxon>
        <taxon>Spongiibacteraceae</taxon>
        <taxon>Zhongshania</taxon>
    </lineage>
</organism>
<name>A0A2S4HF15_9GAMM</name>
<feature type="domain" description="N-acetyltransferase" evidence="2">
    <location>
        <begin position="7"/>
        <end position="144"/>
    </location>
</feature>
<evidence type="ECO:0000313" key="3">
    <source>
        <dbReference type="EMBL" id="POP52529.1"/>
    </source>
</evidence>
<dbReference type="InterPro" id="IPR050769">
    <property type="entry name" value="NAT_camello-type"/>
</dbReference>
<dbReference type="InterPro" id="IPR057691">
    <property type="entry name" value="DUF7931"/>
</dbReference>
<dbReference type="InterPro" id="IPR000182">
    <property type="entry name" value="GNAT_dom"/>
</dbReference>
<gene>
    <name evidence="3" type="ORF">C0068_11970</name>
</gene>
<reference evidence="3" key="1">
    <citation type="submission" date="2018-01" db="EMBL/GenBank/DDBJ databases">
        <authorList>
            <person name="Yu X.-D."/>
        </authorList>
    </citation>
    <scope>NUCLEOTIDE SEQUENCE</scope>
    <source>
        <strain evidence="3">ZX-21</strain>
    </source>
</reference>
<dbReference type="AlphaFoldDB" id="A0A2S4HF15"/>
<dbReference type="Pfam" id="PF25559">
    <property type="entry name" value="DUF7931"/>
    <property type="match status" value="1"/>
</dbReference>
<dbReference type="GO" id="GO:0008080">
    <property type="term" value="F:N-acetyltransferase activity"/>
    <property type="evidence" value="ECO:0007669"/>
    <property type="project" value="InterPro"/>
</dbReference>